<dbReference type="AlphaFoldDB" id="A0A6J2W0S0"/>
<proteinExistence type="inferred from homology"/>
<feature type="transmembrane region" description="Helical" evidence="8">
    <location>
        <begin position="219"/>
        <end position="236"/>
    </location>
</feature>
<evidence type="ECO:0000256" key="6">
    <source>
        <dbReference type="ARBA" id="ARBA00023136"/>
    </source>
</evidence>
<feature type="transmembrane region" description="Helical" evidence="8">
    <location>
        <begin position="242"/>
        <end position="261"/>
    </location>
</feature>
<evidence type="ECO:0000313" key="11">
    <source>
        <dbReference type="RefSeq" id="XP_030638915.1"/>
    </source>
</evidence>
<feature type="transmembrane region" description="Helical" evidence="8">
    <location>
        <begin position="186"/>
        <end position="207"/>
    </location>
</feature>
<dbReference type="InParanoid" id="A0A6J2W0S0"/>
<dbReference type="PANTHER" id="PTHR11730:SF6">
    <property type="entry name" value="AMMONIUM TRANSPORTER"/>
    <property type="match status" value="1"/>
</dbReference>
<dbReference type="Proteomes" id="UP000504632">
    <property type="component" value="Chromosome 8"/>
</dbReference>
<keyword evidence="5 8" id="KW-1133">Transmembrane helix</keyword>
<keyword evidence="4 8" id="KW-0812">Transmembrane</keyword>
<protein>
    <submittedName>
        <fullName evidence="11">Ammonium transporter 1 member 3-like</fullName>
    </submittedName>
</protein>
<keyword evidence="7" id="KW-0924">Ammonia transport</keyword>
<keyword evidence="10" id="KW-1185">Reference proteome</keyword>
<feature type="transmembrane region" description="Helical" evidence="8">
    <location>
        <begin position="273"/>
        <end position="291"/>
    </location>
</feature>
<feature type="transmembrane region" description="Helical" evidence="8">
    <location>
        <begin position="115"/>
        <end position="134"/>
    </location>
</feature>
<reference evidence="11" key="1">
    <citation type="submission" date="2025-08" db="UniProtKB">
        <authorList>
            <consortium name="RefSeq"/>
        </authorList>
    </citation>
    <scope>IDENTIFICATION</scope>
</reference>
<feature type="domain" description="Ammonium transporter AmtB-like" evidence="9">
    <location>
        <begin position="9"/>
        <end position="344"/>
    </location>
</feature>
<evidence type="ECO:0000256" key="7">
    <source>
        <dbReference type="ARBA" id="ARBA00023177"/>
    </source>
</evidence>
<keyword evidence="3" id="KW-0813">Transport</keyword>
<evidence type="ECO:0000256" key="5">
    <source>
        <dbReference type="ARBA" id="ARBA00022989"/>
    </source>
</evidence>
<dbReference type="PANTHER" id="PTHR11730">
    <property type="entry name" value="AMMONIUM TRANSPORTER"/>
    <property type="match status" value="1"/>
</dbReference>
<dbReference type="SUPFAM" id="SSF111352">
    <property type="entry name" value="Ammonium transporter"/>
    <property type="match status" value="1"/>
</dbReference>
<keyword evidence="6 8" id="KW-0472">Membrane</keyword>
<evidence type="ECO:0000256" key="1">
    <source>
        <dbReference type="ARBA" id="ARBA00004141"/>
    </source>
</evidence>
<feature type="transmembrane region" description="Helical" evidence="8">
    <location>
        <begin position="73"/>
        <end position="95"/>
    </location>
</feature>
<dbReference type="GO" id="GO:0005886">
    <property type="term" value="C:plasma membrane"/>
    <property type="evidence" value="ECO:0007669"/>
    <property type="project" value="TreeGrafter"/>
</dbReference>
<dbReference type="Gene3D" id="1.10.3430.10">
    <property type="entry name" value="Ammonium transporter AmtB like domains"/>
    <property type="match status" value="1"/>
</dbReference>
<evidence type="ECO:0000256" key="2">
    <source>
        <dbReference type="ARBA" id="ARBA00005887"/>
    </source>
</evidence>
<evidence type="ECO:0000313" key="10">
    <source>
        <dbReference type="Proteomes" id="UP000504632"/>
    </source>
</evidence>
<dbReference type="GO" id="GO:0008519">
    <property type="term" value="F:ammonium channel activity"/>
    <property type="evidence" value="ECO:0007669"/>
    <property type="project" value="InterPro"/>
</dbReference>
<comment type="subcellular location">
    <subcellularLocation>
        <location evidence="1">Membrane</location>
        <topology evidence="1">Multi-pass membrane protein</topology>
    </subcellularLocation>
</comment>
<dbReference type="Pfam" id="PF00909">
    <property type="entry name" value="Ammonium_transp"/>
    <property type="match status" value="1"/>
</dbReference>
<evidence type="ECO:0000256" key="4">
    <source>
        <dbReference type="ARBA" id="ARBA00022692"/>
    </source>
</evidence>
<dbReference type="GO" id="GO:0097272">
    <property type="term" value="P:ammonium homeostasis"/>
    <property type="evidence" value="ECO:0007669"/>
    <property type="project" value="TreeGrafter"/>
</dbReference>
<dbReference type="InterPro" id="IPR029020">
    <property type="entry name" value="Ammonium/urea_transptr"/>
</dbReference>
<feature type="transmembrane region" description="Helical" evidence="8">
    <location>
        <begin position="311"/>
        <end position="336"/>
    </location>
</feature>
<sequence length="372" mass="40718">MLSFSFPAPVVTFVAFWLHGYAFAFGEHSNFIGTQFFLSLDNTDLVHFFFNYVRCAVATTVALGTASERTEPVGYLMSAYVFSGFVYPVACHWVWDQQGIFNPQSTLYPSHDYAGSGMIFVLGGTAAVVSLRAIGPRAGHKKPHFKKRTGNPTMMAMGAFLQLLGFLGLVLGAHPRILAAEEGQFLGLYAINLLLAAASGGLYGLFFQRIYQNNYDLDSLVGGSIAGMVAVCAGVDSYIPGLAVMCGTTASFFFFAARVLISRMQVDDPLNVIPVYLVPGLWGLVYAGLLSDQGTIGGKNEVFGNNSLVALILFLWAVLIMHPLLSFFMCFGILRVPLYIEKRGKMNPHWAAQGQDEMQTEHFCDWTETPEV</sequence>
<comment type="similarity">
    <text evidence="2">Belongs to the ammonia transporter channel (TC 1.A.11.2) family.</text>
</comment>
<name>A0A6J2W0S0_CHACN</name>
<evidence type="ECO:0000256" key="8">
    <source>
        <dbReference type="SAM" id="Phobius"/>
    </source>
</evidence>
<dbReference type="OrthoDB" id="534912at2759"/>
<evidence type="ECO:0000256" key="3">
    <source>
        <dbReference type="ARBA" id="ARBA00022448"/>
    </source>
</evidence>
<dbReference type="RefSeq" id="XP_030638915.1">
    <property type="nucleotide sequence ID" value="XM_030783055.1"/>
</dbReference>
<feature type="transmembrane region" description="Helical" evidence="8">
    <location>
        <begin position="48"/>
        <end position="66"/>
    </location>
</feature>
<dbReference type="GeneID" id="115819547"/>
<evidence type="ECO:0000259" key="9">
    <source>
        <dbReference type="Pfam" id="PF00909"/>
    </source>
</evidence>
<dbReference type="InterPro" id="IPR024041">
    <property type="entry name" value="NH4_transpt_AmtB-like_dom"/>
</dbReference>
<gene>
    <name evidence="11" type="primary">LOC115819547</name>
</gene>
<accession>A0A6J2W0S0</accession>
<organism evidence="10 11">
    <name type="scientific">Chanos chanos</name>
    <name type="common">Milkfish</name>
    <name type="synonym">Mugil chanos</name>
    <dbReference type="NCBI Taxonomy" id="29144"/>
    <lineage>
        <taxon>Eukaryota</taxon>
        <taxon>Metazoa</taxon>
        <taxon>Chordata</taxon>
        <taxon>Craniata</taxon>
        <taxon>Vertebrata</taxon>
        <taxon>Euteleostomi</taxon>
        <taxon>Actinopterygii</taxon>
        <taxon>Neopterygii</taxon>
        <taxon>Teleostei</taxon>
        <taxon>Ostariophysi</taxon>
        <taxon>Gonorynchiformes</taxon>
        <taxon>Chanidae</taxon>
        <taxon>Chanos</taxon>
    </lineage>
</organism>
<feature type="transmembrane region" description="Helical" evidence="8">
    <location>
        <begin position="155"/>
        <end position="174"/>
    </location>
</feature>